<dbReference type="InterPro" id="IPR002197">
    <property type="entry name" value="HTH_Fis"/>
</dbReference>
<dbReference type="InterPro" id="IPR002078">
    <property type="entry name" value="Sigma_54_int"/>
</dbReference>
<dbReference type="Pfam" id="PF02954">
    <property type="entry name" value="HTH_8"/>
    <property type="match status" value="1"/>
</dbReference>
<dbReference type="Gene3D" id="1.10.8.60">
    <property type="match status" value="1"/>
</dbReference>
<dbReference type="PANTHER" id="PTHR32071">
    <property type="entry name" value="TRANSCRIPTIONAL REGULATORY PROTEIN"/>
    <property type="match status" value="1"/>
</dbReference>
<dbReference type="PRINTS" id="PR01590">
    <property type="entry name" value="HTHFIS"/>
</dbReference>
<dbReference type="Pfam" id="PF00072">
    <property type="entry name" value="Response_reg"/>
    <property type="match status" value="1"/>
</dbReference>
<dbReference type="PROSITE" id="PS00676">
    <property type="entry name" value="SIGMA54_INTERACT_2"/>
    <property type="match status" value="1"/>
</dbReference>
<dbReference type="SMART" id="SM00382">
    <property type="entry name" value="AAA"/>
    <property type="match status" value="1"/>
</dbReference>
<organism evidence="8 9">
    <name type="scientific">Hufsiella ginkgonis</name>
    <dbReference type="NCBI Taxonomy" id="2695274"/>
    <lineage>
        <taxon>Bacteria</taxon>
        <taxon>Pseudomonadati</taxon>
        <taxon>Bacteroidota</taxon>
        <taxon>Sphingobacteriia</taxon>
        <taxon>Sphingobacteriales</taxon>
        <taxon>Sphingobacteriaceae</taxon>
        <taxon>Hufsiella</taxon>
    </lineage>
</organism>
<evidence type="ECO:0000256" key="3">
    <source>
        <dbReference type="ARBA" id="ARBA00023015"/>
    </source>
</evidence>
<dbReference type="Pfam" id="PF25601">
    <property type="entry name" value="AAA_lid_14"/>
    <property type="match status" value="1"/>
</dbReference>
<dbReference type="InterPro" id="IPR058031">
    <property type="entry name" value="AAA_lid_NorR"/>
</dbReference>
<dbReference type="AlphaFoldDB" id="A0A7K1XVL1"/>
<gene>
    <name evidence="8" type="ORF">GS398_06020</name>
</gene>
<keyword evidence="3" id="KW-0805">Transcription regulation</keyword>
<dbReference type="InterPro" id="IPR027417">
    <property type="entry name" value="P-loop_NTPase"/>
</dbReference>
<dbReference type="PROSITE" id="PS50045">
    <property type="entry name" value="SIGMA54_INTERACT_4"/>
    <property type="match status" value="1"/>
</dbReference>
<dbReference type="Gene3D" id="3.40.50.2300">
    <property type="match status" value="1"/>
</dbReference>
<keyword evidence="2" id="KW-0067">ATP-binding</keyword>
<evidence type="ECO:0000259" key="7">
    <source>
        <dbReference type="PROSITE" id="PS50110"/>
    </source>
</evidence>
<protein>
    <submittedName>
        <fullName evidence="8">Response regulator</fullName>
    </submittedName>
</protein>
<evidence type="ECO:0000259" key="6">
    <source>
        <dbReference type="PROSITE" id="PS50045"/>
    </source>
</evidence>
<dbReference type="Gene3D" id="3.40.50.300">
    <property type="entry name" value="P-loop containing nucleotide triphosphate hydrolases"/>
    <property type="match status" value="1"/>
</dbReference>
<dbReference type="InterPro" id="IPR003593">
    <property type="entry name" value="AAA+_ATPase"/>
</dbReference>
<keyword evidence="1" id="KW-0547">Nucleotide-binding</keyword>
<dbReference type="SUPFAM" id="SSF46689">
    <property type="entry name" value="Homeodomain-like"/>
    <property type="match status" value="1"/>
</dbReference>
<name>A0A7K1XVL1_9SPHI</name>
<keyword evidence="5" id="KW-0597">Phosphoprotein</keyword>
<evidence type="ECO:0000256" key="4">
    <source>
        <dbReference type="ARBA" id="ARBA00023163"/>
    </source>
</evidence>
<dbReference type="SUPFAM" id="SSF52540">
    <property type="entry name" value="P-loop containing nucleoside triphosphate hydrolases"/>
    <property type="match status" value="1"/>
</dbReference>
<dbReference type="GO" id="GO:0005524">
    <property type="term" value="F:ATP binding"/>
    <property type="evidence" value="ECO:0007669"/>
    <property type="project" value="UniProtKB-KW"/>
</dbReference>
<dbReference type="InterPro" id="IPR009057">
    <property type="entry name" value="Homeodomain-like_sf"/>
</dbReference>
<dbReference type="GO" id="GO:0000160">
    <property type="term" value="P:phosphorelay signal transduction system"/>
    <property type="evidence" value="ECO:0007669"/>
    <property type="project" value="InterPro"/>
</dbReference>
<dbReference type="PROSITE" id="PS50110">
    <property type="entry name" value="RESPONSE_REGULATORY"/>
    <property type="match status" value="1"/>
</dbReference>
<dbReference type="Gene3D" id="1.10.10.60">
    <property type="entry name" value="Homeodomain-like"/>
    <property type="match status" value="1"/>
</dbReference>
<dbReference type="GO" id="GO:0043565">
    <property type="term" value="F:sequence-specific DNA binding"/>
    <property type="evidence" value="ECO:0007669"/>
    <property type="project" value="InterPro"/>
</dbReference>
<dbReference type="RefSeq" id="WP_160905792.1">
    <property type="nucleotide sequence ID" value="NZ_WVHS01000001.1"/>
</dbReference>
<keyword evidence="9" id="KW-1185">Reference proteome</keyword>
<dbReference type="InterPro" id="IPR011006">
    <property type="entry name" value="CheY-like_superfamily"/>
</dbReference>
<dbReference type="CDD" id="cd00156">
    <property type="entry name" value="REC"/>
    <property type="match status" value="1"/>
</dbReference>
<dbReference type="EMBL" id="WVHS01000001">
    <property type="protein sequence ID" value="MXV14847.1"/>
    <property type="molecule type" value="Genomic_DNA"/>
</dbReference>
<feature type="domain" description="Sigma-54 factor interaction" evidence="6">
    <location>
        <begin position="148"/>
        <end position="377"/>
    </location>
</feature>
<comment type="caution">
    <text evidence="8">The sequence shown here is derived from an EMBL/GenBank/DDBJ whole genome shotgun (WGS) entry which is preliminary data.</text>
</comment>
<dbReference type="CDD" id="cd00009">
    <property type="entry name" value="AAA"/>
    <property type="match status" value="1"/>
</dbReference>
<evidence type="ECO:0000313" key="9">
    <source>
        <dbReference type="Proteomes" id="UP000451233"/>
    </source>
</evidence>
<dbReference type="GO" id="GO:0006355">
    <property type="term" value="P:regulation of DNA-templated transcription"/>
    <property type="evidence" value="ECO:0007669"/>
    <property type="project" value="InterPro"/>
</dbReference>
<feature type="modified residue" description="4-aspartylphosphate" evidence="5">
    <location>
        <position position="56"/>
    </location>
</feature>
<dbReference type="SUPFAM" id="SSF52172">
    <property type="entry name" value="CheY-like"/>
    <property type="match status" value="1"/>
</dbReference>
<evidence type="ECO:0000256" key="5">
    <source>
        <dbReference type="PROSITE-ProRule" id="PRU00169"/>
    </source>
</evidence>
<dbReference type="Proteomes" id="UP000451233">
    <property type="component" value="Unassembled WGS sequence"/>
</dbReference>
<dbReference type="FunFam" id="3.40.50.300:FF:000006">
    <property type="entry name" value="DNA-binding transcriptional regulator NtrC"/>
    <property type="match status" value="1"/>
</dbReference>
<evidence type="ECO:0000313" key="8">
    <source>
        <dbReference type="EMBL" id="MXV14847.1"/>
    </source>
</evidence>
<proteinExistence type="predicted"/>
<feature type="domain" description="Response regulatory" evidence="7">
    <location>
        <begin position="7"/>
        <end position="126"/>
    </location>
</feature>
<dbReference type="InterPro" id="IPR001789">
    <property type="entry name" value="Sig_transdc_resp-reg_receiver"/>
</dbReference>
<evidence type="ECO:0000256" key="1">
    <source>
        <dbReference type="ARBA" id="ARBA00022741"/>
    </source>
</evidence>
<dbReference type="SMART" id="SM00448">
    <property type="entry name" value="REC"/>
    <property type="match status" value="1"/>
</dbReference>
<sequence length="451" mass="50780">MLLKNASILVIDDDPDVLTAVRLLLKTQAKDVVTEKNPENLPAILSSRKYDLILLDMNFKSAINTGNEGLYWLRKIKELKSEASVIMITAYGDIDLAVRSLKDGATDFVVKPWHNEKLVETISGALAHKDRTPSQKKTSLELNASIDLLGESDAMNDIFYKVEKIAPTDANILILGENGTGKELIAQAIHRQSLRANKPFVKVDVGALTESLFESELFGHKKGAFTDAREDRAGRFESASGGTLFLDEIGNISLQQQAKLLSVLQNRQVTRLGSNDAVPVDIRLICATNVPLQELANENRFRKDLIYRINTVEIFVPPLRKRGNDIVLLARHFSKIYTDKYLKPAIDFDERAMEKLKQYHFPGNIRELQYTIERAVIMADGPVLQSKDLIFSPIETLPPPDLEMDEMKLSDIEKNTILKVIEKYNGNITKAARELGITRMALYRRLSKYDI</sequence>
<evidence type="ECO:0000256" key="2">
    <source>
        <dbReference type="ARBA" id="ARBA00022840"/>
    </source>
</evidence>
<dbReference type="PANTHER" id="PTHR32071:SF113">
    <property type="entry name" value="ALGINATE BIOSYNTHESIS TRANSCRIPTIONAL REGULATORY PROTEIN ALGB"/>
    <property type="match status" value="1"/>
</dbReference>
<accession>A0A7K1XVL1</accession>
<dbReference type="Pfam" id="PF00158">
    <property type="entry name" value="Sigma54_activat"/>
    <property type="match status" value="1"/>
</dbReference>
<dbReference type="InterPro" id="IPR025943">
    <property type="entry name" value="Sigma_54_int_dom_ATP-bd_2"/>
</dbReference>
<reference evidence="8 9" key="1">
    <citation type="submission" date="2019-11" db="EMBL/GenBank/DDBJ databases">
        <title>Pedobacter sp. HMF7056 Genome sequencing and assembly.</title>
        <authorList>
            <person name="Kang H."/>
            <person name="Kim H."/>
            <person name="Joh K."/>
        </authorList>
    </citation>
    <scope>NUCLEOTIDE SEQUENCE [LARGE SCALE GENOMIC DNA]</scope>
    <source>
        <strain evidence="8 9">HMF7056</strain>
    </source>
</reference>
<keyword evidence="4" id="KW-0804">Transcription</keyword>